<dbReference type="PROSITE" id="PS51007">
    <property type="entry name" value="CYTC"/>
    <property type="match status" value="1"/>
</dbReference>
<dbReference type="SUPFAM" id="SSF46626">
    <property type="entry name" value="Cytochrome c"/>
    <property type="match status" value="1"/>
</dbReference>
<keyword evidence="3 4" id="KW-0408">Iron</keyword>
<evidence type="ECO:0000256" key="5">
    <source>
        <dbReference type="SAM" id="MobiDB-lite"/>
    </source>
</evidence>
<evidence type="ECO:0000313" key="7">
    <source>
        <dbReference type="EMBL" id="GEJ58944.1"/>
    </source>
</evidence>
<accession>A0A7I9VR94</accession>
<feature type="compositionally biased region" description="Basic and acidic residues" evidence="5">
    <location>
        <begin position="41"/>
        <end position="53"/>
    </location>
</feature>
<dbReference type="PROSITE" id="PS51257">
    <property type="entry name" value="PROKAR_LIPOPROTEIN"/>
    <property type="match status" value="1"/>
</dbReference>
<evidence type="ECO:0000256" key="2">
    <source>
        <dbReference type="ARBA" id="ARBA00022723"/>
    </source>
</evidence>
<dbReference type="GO" id="GO:0020037">
    <property type="term" value="F:heme binding"/>
    <property type="evidence" value="ECO:0007669"/>
    <property type="project" value="InterPro"/>
</dbReference>
<name>A0A7I9VR94_9BACT</name>
<evidence type="ECO:0000256" key="3">
    <source>
        <dbReference type="ARBA" id="ARBA00023004"/>
    </source>
</evidence>
<organism evidence="7 8">
    <name type="scientific">Anaeromyxobacter diazotrophicus</name>
    <dbReference type="NCBI Taxonomy" id="2590199"/>
    <lineage>
        <taxon>Bacteria</taxon>
        <taxon>Pseudomonadati</taxon>
        <taxon>Myxococcota</taxon>
        <taxon>Myxococcia</taxon>
        <taxon>Myxococcales</taxon>
        <taxon>Cystobacterineae</taxon>
        <taxon>Anaeromyxobacteraceae</taxon>
        <taxon>Anaeromyxobacter</taxon>
    </lineage>
</organism>
<reference evidence="8" key="1">
    <citation type="journal article" date="2020" name="Appl. Environ. Microbiol.">
        <title>Diazotrophic Anaeromyxobacter Isolates from Soils.</title>
        <authorList>
            <person name="Masuda Y."/>
            <person name="Yamanaka H."/>
            <person name="Xu Z.X."/>
            <person name="Shiratori Y."/>
            <person name="Aono T."/>
            <person name="Amachi S."/>
            <person name="Senoo K."/>
            <person name="Itoh H."/>
        </authorList>
    </citation>
    <scope>NUCLEOTIDE SEQUENCE [LARGE SCALE GENOMIC DNA]</scope>
    <source>
        <strain evidence="8">R267</strain>
    </source>
</reference>
<dbReference type="GO" id="GO:0009055">
    <property type="term" value="F:electron transfer activity"/>
    <property type="evidence" value="ECO:0007669"/>
    <property type="project" value="InterPro"/>
</dbReference>
<dbReference type="InterPro" id="IPR036909">
    <property type="entry name" value="Cyt_c-like_dom_sf"/>
</dbReference>
<keyword evidence="1 4" id="KW-0349">Heme</keyword>
<dbReference type="Proteomes" id="UP000503640">
    <property type="component" value="Unassembled WGS sequence"/>
</dbReference>
<evidence type="ECO:0000313" key="8">
    <source>
        <dbReference type="Proteomes" id="UP000503640"/>
    </source>
</evidence>
<evidence type="ECO:0000256" key="4">
    <source>
        <dbReference type="PROSITE-ProRule" id="PRU00433"/>
    </source>
</evidence>
<dbReference type="Gene3D" id="1.10.760.10">
    <property type="entry name" value="Cytochrome c-like domain"/>
    <property type="match status" value="1"/>
</dbReference>
<sequence>MPEGRRPRSRAPAVLAAAALAALLAGCDNSWRTDMWYQPSRRPEDLPRPEPEHAVPLGAAPRYESRDDTEDLRNPVAAAPASLERGKAIFTARCAPCHGPEGHGGGPVSRFFPEAPDFAYSTIRRRSDGFIWGTISYGGKAMPPQREGLTAQERWDVVNHVRRIQATSPVIEAPGQPKGTP</sequence>
<evidence type="ECO:0000259" key="6">
    <source>
        <dbReference type="PROSITE" id="PS51007"/>
    </source>
</evidence>
<dbReference type="GO" id="GO:0046872">
    <property type="term" value="F:metal ion binding"/>
    <property type="evidence" value="ECO:0007669"/>
    <property type="project" value="UniProtKB-KW"/>
</dbReference>
<keyword evidence="8" id="KW-1185">Reference proteome</keyword>
<dbReference type="EMBL" id="BJTG01000009">
    <property type="protein sequence ID" value="GEJ58944.1"/>
    <property type="molecule type" value="Genomic_DNA"/>
</dbReference>
<dbReference type="InterPro" id="IPR009056">
    <property type="entry name" value="Cyt_c-like_dom"/>
</dbReference>
<dbReference type="Pfam" id="PF13442">
    <property type="entry name" value="Cytochrome_CBB3"/>
    <property type="match status" value="1"/>
</dbReference>
<gene>
    <name evidence="7" type="ORF">AMYX_36850</name>
</gene>
<keyword evidence="2 4" id="KW-0479">Metal-binding</keyword>
<protein>
    <recommendedName>
        <fullName evidence="6">Cytochrome c domain-containing protein</fullName>
    </recommendedName>
</protein>
<feature type="region of interest" description="Disordered" evidence="5">
    <location>
        <begin position="37"/>
        <end position="80"/>
    </location>
</feature>
<feature type="domain" description="Cytochrome c" evidence="6">
    <location>
        <begin position="81"/>
        <end position="165"/>
    </location>
</feature>
<dbReference type="RefSeq" id="WP_176067943.1">
    <property type="nucleotide sequence ID" value="NZ_BJTG01000009.1"/>
</dbReference>
<dbReference type="AlphaFoldDB" id="A0A7I9VR94"/>
<comment type="caution">
    <text evidence="7">The sequence shown here is derived from an EMBL/GenBank/DDBJ whole genome shotgun (WGS) entry which is preliminary data.</text>
</comment>
<evidence type="ECO:0000256" key="1">
    <source>
        <dbReference type="ARBA" id="ARBA00022617"/>
    </source>
</evidence>
<proteinExistence type="predicted"/>